<gene>
    <name evidence="2" type="ORF">W911_07540</name>
</gene>
<dbReference type="STRING" id="1029756.W911_07540"/>
<dbReference type="PATRIC" id="fig|1029756.8.peg.1578"/>
<dbReference type="CDD" id="cd00293">
    <property type="entry name" value="USP-like"/>
    <property type="match status" value="1"/>
</dbReference>
<name>V5SCM6_9HYPH</name>
<dbReference type="SUPFAM" id="SSF52402">
    <property type="entry name" value="Adenine nucleotide alpha hydrolases-like"/>
    <property type="match status" value="1"/>
</dbReference>
<dbReference type="Gene3D" id="3.40.50.620">
    <property type="entry name" value="HUPs"/>
    <property type="match status" value="1"/>
</dbReference>
<evidence type="ECO:0000313" key="3">
    <source>
        <dbReference type="Proteomes" id="UP000018542"/>
    </source>
</evidence>
<dbReference type="AlphaFoldDB" id="V5SCM6"/>
<dbReference type="RefSeq" id="WP_023786896.1">
    <property type="nucleotide sequence ID" value="NC_022997.1"/>
</dbReference>
<dbReference type="OrthoDB" id="9813682at2"/>
<sequence length="170" mass="18728">MTVEFKKRRAFEPGHARKFLLVIDDSPEVERALYYAAARVVRSSGMITMLYVIEPQEFQHWAGVKQVQIEEETLKARALFRLLKRKLHQVGFENILVEELVREGLKGEEIMKTIAEDEDVSILVLGASTDPKGPGPLVSTLAAGTGAGAFPIPITVVPGNLAFDDIIALA</sequence>
<dbReference type="Pfam" id="PF00582">
    <property type="entry name" value="Usp"/>
    <property type="match status" value="1"/>
</dbReference>
<dbReference type="KEGG" id="hni:W911_07540"/>
<proteinExistence type="predicted"/>
<protein>
    <submittedName>
        <fullName evidence="2">Universal stress protein A</fullName>
    </submittedName>
</protein>
<dbReference type="HOGENOM" id="CLU_117163_0_0_5"/>
<feature type="domain" description="UspA" evidence="1">
    <location>
        <begin position="17"/>
        <end position="128"/>
    </location>
</feature>
<evidence type="ECO:0000313" key="2">
    <source>
        <dbReference type="EMBL" id="AHB48273.1"/>
    </source>
</evidence>
<dbReference type="EMBL" id="CP006912">
    <property type="protein sequence ID" value="AHB48273.1"/>
    <property type="molecule type" value="Genomic_DNA"/>
</dbReference>
<keyword evidence="3" id="KW-1185">Reference proteome</keyword>
<dbReference type="Proteomes" id="UP000018542">
    <property type="component" value="Chromosome"/>
</dbReference>
<reference evidence="2 3" key="1">
    <citation type="journal article" date="2014" name="Genome Announc.">
        <title>Complete Genome Sequence of Hyphomicrobium nitrativorans Strain NL23, a Denitrifying Bacterium Isolated from Biofilm of a Methanol-Fed Denitrification System Treating Seawater at the Montreal Biodome.</title>
        <authorList>
            <person name="Martineau C."/>
            <person name="Villeneuve C."/>
            <person name="Mauffrey F."/>
            <person name="Villemur R."/>
        </authorList>
    </citation>
    <scope>NUCLEOTIDE SEQUENCE [LARGE SCALE GENOMIC DNA]</scope>
    <source>
        <strain evidence="2">NL23</strain>
    </source>
</reference>
<dbReference type="InterPro" id="IPR014729">
    <property type="entry name" value="Rossmann-like_a/b/a_fold"/>
</dbReference>
<accession>V5SCM6</accession>
<dbReference type="InterPro" id="IPR006016">
    <property type="entry name" value="UspA"/>
</dbReference>
<organism evidence="2 3">
    <name type="scientific">Hyphomicrobium nitrativorans NL23</name>
    <dbReference type="NCBI Taxonomy" id="1029756"/>
    <lineage>
        <taxon>Bacteria</taxon>
        <taxon>Pseudomonadati</taxon>
        <taxon>Pseudomonadota</taxon>
        <taxon>Alphaproteobacteria</taxon>
        <taxon>Hyphomicrobiales</taxon>
        <taxon>Hyphomicrobiaceae</taxon>
        <taxon>Hyphomicrobium</taxon>
    </lineage>
</organism>
<evidence type="ECO:0000259" key="1">
    <source>
        <dbReference type="Pfam" id="PF00582"/>
    </source>
</evidence>